<dbReference type="GeneID" id="37030616"/>
<feature type="compositionally biased region" description="Low complexity" evidence="2">
    <location>
        <begin position="1"/>
        <end position="12"/>
    </location>
</feature>
<protein>
    <recommendedName>
        <fullName evidence="3">CCAAT-binding factor domain-containing protein</fullName>
    </recommendedName>
</protein>
<feature type="region of interest" description="Disordered" evidence="2">
    <location>
        <begin position="1"/>
        <end position="29"/>
    </location>
</feature>
<sequence>MALTGAAPSSLPKKSKKNTTKPSASTAAASPSTVFANRLAALQQSLSTSTDLNPLADLVNLVQTHADDLNSSAIIPALTLIVRTFTHLIERKSLQPWPAVRATGYLAIDDKPAQDQVVHSWLKERFNEALKLLSGLIATHSKDKTRNAALNALMELQRATTEAGAAATTGGAAWSECPWRLIVGTVLSESVSDELRAMFVQDWVEKYADVKLAFLRSLNTVLSAPTSSGAAPPRSAALSILVAMSNPPAKKVEIKSSDFFVKVFSTAPEASSSTGGKASGPKGKGSKAAAKKRKITQDGDSASGSDDEDDDDGVIYFSDSGEEDETNTVPSRLDGAHSKGDGSSRKRRRGGMASMPFHQALYELKAWRASTEAVWLTLILQASPKSSSVDAQSSATGLSLGQINTILRIMEKRVLPYLSRPQLIADYLLDCLDVGGPTALLSLSPLYSLYISASLSLPTLYTTLYGLLTPSLLHSPHRSHSLRMLSLFLSSEKLSLATVAAFVKRLARCALRGPPGGVIPVVVMTYNLLKNHREGMALLHREMSDDEVPEGGWKDPYEEDDPSCPPSASRAVDSSLFEFVSLGAQPTEPTASTSTSQGSRELESHYHSPTSTLVRMLAQPFTKTGYDLEEFLDHSYATLLSTEVKRTLDESEAATKRRNKAPAPAVRHSVPGSSTRTGPDGKKKTKMPRVFPRTVGGNAGIAGKVAEVVGAETGTARLGAGAYGAAGDGDATMLDPSLAQAQPDDDDAEPHEAAASDDDEEEEDDSVNEDNLDDEEREAREAMREVKREERRRLAREAELARKRKDEEGRLRREMDTMGLGVF</sequence>
<dbReference type="STRING" id="1569628.A0A316V0G6"/>
<feature type="region of interest" description="Disordered" evidence="2">
    <location>
        <begin position="583"/>
        <end position="607"/>
    </location>
</feature>
<evidence type="ECO:0000313" key="4">
    <source>
        <dbReference type="EMBL" id="PWN30972.1"/>
    </source>
</evidence>
<gene>
    <name evidence="4" type="ORF">BDZ90DRAFT_273218</name>
</gene>
<dbReference type="PANTHER" id="PTHR12455:SF0">
    <property type="entry name" value="NUCLEOLAR COMPLEX PROTEIN 4 HOMOLOG"/>
    <property type="match status" value="1"/>
</dbReference>
<dbReference type="OrthoDB" id="10263185at2759"/>
<feature type="region of interest" description="Disordered" evidence="2">
    <location>
        <begin position="650"/>
        <end position="694"/>
    </location>
</feature>
<organism evidence="4 5">
    <name type="scientific">Jaminaea rosea</name>
    <dbReference type="NCBI Taxonomy" id="1569628"/>
    <lineage>
        <taxon>Eukaryota</taxon>
        <taxon>Fungi</taxon>
        <taxon>Dikarya</taxon>
        <taxon>Basidiomycota</taxon>
        <taxon>Ustilaginomycotina</taxon>
        <taxon>Exobasidiomycetes</taxon>
        <taxon>Microstromatales</taxon>
        <taxon>Microstromatales incertae sedis</taxon>
        <taxon>Jaminaea</taxon>
    </lineage>
</organism>
<feature type="compositionally biased region" description="Acidic residues" evidence="2">
    <location>
        <begin position="743"/>
        <end position="776"/>
    </location>
</feature>
<dbReference type="InterPro" id="IPR027193">
    <property type="entry name" value="Noc4"/>
</dbReference>
<feature type="domain" description="CCAAT-binding factor" evidence="3">
    <location>
        <begin position="440"/>
        <end position="582"/>
    </location>
</feature>
<keyword evidence="5" id="KW-1185">Reference proteome</keyword>
<dbReference type="PANTHER" id="PTHR12455">
    <property type="entry name" value="NUCLEOLAR COMPLEX PROTEIN 4"/>
    <property type="match status" value="1"/>
</dbReference>
<dbReference type="Proteomes" id="UP000245884">
    <property type="component" value="Unassembled WGS sequence"/>
</dbReference>
<dbReference type="GO" id="GO:0030692">
    <property type="term" value="C:Noc4p-Nop14p complex"/>
    <property type="evidence" value="ECO:0007669"/>
    <property type="project" value="TreeGrafter"/>
</dbReference>
<evidence type="ECO:0000259" key="3">
    <source>
        <dbReference type="Pfam" id="PF03914"/>
    </source>
</evidence>
<feature type="region of interest" description="Disordered" evidence="2">
    <location>
        <begin position="547"/>
        <end position="570"/>
    </location>
</feature>
<proteinExistence type="inferred from homology"/>
<feature type="compositionally biased region" description="Low complexity" evidence="2">
    <location>
        <begin position="20"/>
        <end position="29"/>
    </location>
</feature>
<feature type="compositionally biased region" description="Polar residues" evidence="2">
    <location>
        <begin position="587"/>
        <end position="599"/>
    </location>
</feature>
<reference evidence="4 5" key="1">
    <citation type="journal article" date="2018" name="Mol. Biol. Evol.">
        <title>Broad Genomic Sampling Reveals a Smut Pathogenic Ancestry of the Fungal Clade Ustilaginomycotina.</title>
        <authorList>
            <person name="Kijpornyongpan T."/>
            <person name="Mondo S.J."/>
            <person name="Barry K."/>
            <person name="Sandor L."/>
            <person name="Lee J."/>
            <person name="Lipzen A."/>
            <person name="Pangilinan J."/>
            <person name="LaButti K."/>
            <person name="Hainaut M."/>
            <person name="Henrissat B."/>
            <person name="Grigoriev I.V."/>
            <person name="Spatafora J.W."/>
            <person name="Aime M.C."/>
        </authorList>
    </citation>
    <scope>NUCLEOTIDE SEQUENCE [LARGE SCALE GENOMIC DNA]</scope>
    <source>
        <strain evidence="4 5">MCA 5214</strain>
    </source>
</reference>
<dbReference type="InterPro" id="IPR005612">
    <property type="entry name" value="CCAAT-binding_factor"/>
</dbReference>
<feature type="region of interest" description="Disordered" evidence="2">
    <location>
        <begin position="731"/>
        <end position="823"/>
    </location>
</feature>
<name>A0A316V0G6_9BASI</name>
<feature type="compositionally biased region" description="Basic and acidic residues" evidence="2">
    <location>
        <begin position="334"/>
        <end position="344"/>
    </location>
</feature>
<dbReference type="GO" id="GO:0042254">
    <property type="term" value="P:ribosome biogenesis"/>
    <property type="evidence" value="ECO:0007669"/>
    <property type="project" value="InterPro"/>
</dbReference>
<feature type="region of interest" description="Disordered" evidence="2">
    <location>
        <begin position="269"/>
        <end position="352"/>
    </location>
</feature>
<feature type="compositionally biased region" description="Low complexity" evidence="2">
    <location>
        <begin position="270"/>
        <end position="281"/>
    </location>
</feature>
<dbReference type="AlphaFoldDB" id="A0A316V0G6"/>
<dbReference type="RefSeq" id="XP_025365584.1">
    <property type="nucleotide sequence ID" value="XM_025508793.1"/>
</dbReference>
<feature type="compositionally biased region" description="Basic and acidic residues" evidence="2">
    <location>
        <begin position="777"/>
        <end position="816"/>
    </location>
</feature>
<comment type="similarity">
    <text evidence="1">Belongs to the CBF/MAK21 family.</text>
</comment>
<dbReference type="GO" id="GO:0032040">
    <property type="term" value="C:small-subunit processome"/>
    <property type="evidence" value="ECO:0007669"/>
    <property type="project" value="TreeGrafter"/>
</dbReference>
<accession>A0A316V0G6</accession>
<evidence type="ECO:0000256" key="1">
    <source>
        <dbReference type="ARBA" id="ARBA00007797"/>
    </source>
</evidence>
<dbReference type="Pfam" id="PF03914">
    <property type="entry name" value="CBF"/>
    <property type="match status" value="1"/>
</dbReference>
<feature type="compositionally biased region" description="Low complexity" evidence="2">
    <location>
        <begin position="731"/>
        <end position="742"/>
    </location>
</feature>
<dbReference type="EMBL" id="KZ819662">
    <property type="protein sequence ID" value="PWN30972.1"/>
    <property type="molecule type" value="Genomic_DNA"/>
</dbReference>
<evidence type="ECO:0000256" key="2">
    <source>
        <dbReference type="SAM" id="MobiDB-lite"/>
    </source>
</evidence>
<evidence type="ECO:0000313" key="5">
    <source>
        <dbReference type="Proteomes" id="UP000245884"/>
    </source>
</evidence>